<dbReference type="InterPro" id="IPR012863">
    <property type="entry name" value="DUF1636"/>
</dbReference>
<comment type="caution">
    <text evidence="1">The sequence shown here is derived from an EMBL/GenBank/DDBJ whole genome shotgun (WGS) entry which is preliminary data.</text>
</comment>
<organism evidence="1 2">
    <name type="scientific">Pseudaquabacterium inlustre</name>
    <dbReference type="NCBI Taxonomy" id="2984192"/>
    <lineage>
        <taxon>Bacteria</taxon>
        <taxon>Pseudomonadati</taxon>
        <taxon>Pseudomonadota</taxon>
        <taxon>Betaproteobacteria</taxon>
        <taxon>Burkholderiales</taxon>
        <taxon>Sphaerotilaceae</taxon>
        <taxon>Pseudaquabacterium</taxon>
    </lineage>
</organism>
<dbReference type="Pfam" id="PF07845">
    <property type="entry name" value="DUF1636"/>
    <property type="match status" value="1"/>
</dbReference>
<accession>A0ABU9CPA7</accession>
<name>A0ABU9CPA7_9BURK</name>
<proteinExistence type="predicted"/>
<dbReference type="Proteomes" id="UP001365405">
    <property type="component" value="Unassembled WGS sequence"/>
</dbReference>
<reference evidence="1 2" key="1">
    <citation type="submission" date="2024-04" db="EMBL/GenBank/DDBJ databases">
        <title>Novel species of the genus Ideonella isolated from streams.</title>
        <authorList>
            <person name="Lu H."/>
        </authorList>
    </citation>
    <scope>NUCLEOTIDE SEQUENCE [LARGE SCALE GENOMIC DNA]</scope>
    <source>
        <strain evidence="1 2">DXS22W</strain>
    </source>
</reference>
<evidence type="ECO:0000313" key="1">
    <source>
        <dbReference type="EMBL" id="MEK8052564.1"/>
    </source>
</evidence>
<evidence type="ECO:0000313" key="2">
    <source>
        <dbReference type="Proteomes" id="UP001365405"/>
    </source>
</evidence>
<dbReference type="EMBL" id="JBBUTH010000009">
    <property type="protein sequence ID" value="MEK8052564.1"/>
    <property type="molecule type" value="Genomic_DNA"/>
</dbReference>
<sequence length="125" mass="13283">MSTHPTELLVCTTCRPGDWPREGESAGELLHEAVQLALMDDPQPTLRLRGIACLAACGRGCTAALQAGGKFTYLFGDLPPDGESAAQLLTVAAQHQAQADGQLPWAERPERLKRGLLARLVPLAG</sequence>
<protein>
    <submittedName>
        <fullName evidence="1">DUF1636 domain-containing protein</fullName>
    </submittedName>
</protein>
<keyword evidence="2" id="KW-1185">Reference proteome</keyword>
<dbReference type="RefSeq" id="WP_341412268.1">
    <property type="nucleotide sequence ID" value="NZ_JBBUTH010000009.1"/>
</dbReference>
<gene>
    <name evidence="1" type="ORF">AACH10_20095</name>
</gene>